<dbReference type="InterPro" id="IPR008972">
    <property type="entry name" value="Cupredoxin"/>
</dbReference>
<evidence type="ECO:0000256" key="1">
    <source>
        <dbReference type="ARBA" id="ARBA00001960"/>
    </source>
</evidence>
<feature type="binding site" description="type 1 copper site" evidence="12">
    <location>
        <position position="177"/>
    </location>
    <ligand>
        <name>Cu cation</name>
        <dbReference type="ChEBI" id="CHEBI:23378"/>
        <label>1</label>
    </ligand>
</feature>
<evidence type="ECO:0000256" key="3">
    <source>
        <dbReference type="ARBA" id="ARBA00010609"/>
    </source>
</evidence>
<dbReference type="GO" id="GO:0050421">
    <property type="term" value="F:nitrite reductase (NO-forming) activity"/>
    <property type="evidence" value="ECO:0007669"/>
    <property type="project" value="UniProtKB-EC"/>
</dbReference>
<dbReference type="InterPro" id="IPR011706">
    <property type="entry name" value="Cu-oxidase_C"/>
</dbReference>
<evidence type="ECO:0000256" key="11">
    <source>
        <dbReference type="ARBA" id="ARBA00049340"/>
    </source>
</evidence>
<name>A0A951UNB7_9CYAN</name>
<evidence type="ECO:0000256" key="4">
    <source>
        <dbReference type="ARBA" id="ARBA00011233"/>
    </source>
</evidence>
<comment type="subunit">
    <text evidence="4">Homotrimer.</text>
</comment>
<keyword evidence="9" id="KW-0560">Oxidoreductase</keyword>
<evidence type="ECO:0000313" key="15">
    <source>
        <dbReference type="EMBL" id="MBW4660217.1"/>
    </source>
</evidence>
<evidence type="ECO:0000259" key="13">
    <source>
        <dbReference type="Pfam" id="PF07731"/>
    </source>
</evidence>
<feature type="domain" description="Plastocyanin-like" evidence="14">
    <location>
        <begin position="104"/>
        <end position="201"/>
    </location>
</feature>
<dbReference type="InterPro" id="IPR001287">
    <property type="entry name" value="NO2-reductase_Cu"/>
</dbReference>
<dbReference type="GO" id="GO:0005507">
    <property type="term" value="F:copper ion binding"/>
    <property type="evidence" value="ECO:0007669"/>
    <property type="project" value="InterPro"/>
</dbReference>
<keyword evidence="7 12" id="KW-0479">Metal-binding</keyword>
<proteinExistence type="inferred from homology"/>
<feature type="domain" description="Plastocyanin-like" evidence="13">
    <location>
        <begin position="204"/>
        <end position="332"/>
    </location>
</feature>
<reference evidence="15" key="2">
    <citation type="journal article" date="2022" name="Microbiol. Resour. Announc.">
        <title>Metagenome Sequencing to Explore Phylogenomics of Terrestrial Cyanobacteria.</title>
        <authorList>
            <person name="Ward R.D."/>
            <person name="Stajich J.E."/>
            <person name="Johansen J.R."/>
            <person name="Huntemann M."/>
            <person name="Clum A."/>
            <person name="Foster B."/>
            <person name="Foster B."/>
            <person name="Roux S."/>
            <person name="Palaniappan K."/>
            <person name="Varghese N."/>
            <person name="Mukherjee S."/>
            <person name="Reddy T.B.K."/>
            <person name="Daum C."/>
            <person name="Copeland A."/>
            <person name="Chen I.A."/>
            <person name="Ivanova N.N."/>
            <person name="Kyrpides N.C."/>
            <person name="Shapiro N."/>
            <person name="Eloe-Fadrosh E.A."/>
            <person name="Pietrasiak N."/>
        </authorList>
    </citation>
    <scope>NUCLEOTIDE SEQUENCE</scope>
    <source>
        <strain evidence="15">UHER 2000/2452</strain>
    </source>
</reference>
<dbReference type="InterPro" id="IPR011707">
    <property type="entry name" value="Cu-oxidase-like_N"/>
</dbReference>
<evidence type="ECO:0000256" key="9">
    <source>
        <dbReference type="ARBA" id="ARBA00023002"/>
    </source>
</evidence>
<feature type="binding site" description="type 1 copper site" evidence="12">
    <location>
        <position position="143"/>
    </location>
    <ligand>
        <name>Cu cation</name>
        <dbReference type="ChEBI" id="CHEBI:23378"/>
        <label>1</label>
    </ligand>
</feature>
<comment type="caution">
    <text evidence="15">The sequence shown here is derived from an EMBL/GenBank/DDBJ whole genome shotgun (WGS) entry which is preliminary data.</text>
</comment>
<dbReference type="PANTHER" id="PTHR11709:SF394">
    <property type="entry name" value="FI03373P-RELATED"/>
    <property type="match status" value="1"/>
</dbReference>
<feature type="binding site" description="type 1 copper site" evidence="12">
    <location>
        <position position="186"/>
    </location>
    <ligand>
        <name>Cu cation</name>
        <dbReference type="ChEBI" id="CHEBI:23378"/>
        <label>1</label>
    </ligand>
</feature>
<dbReference type="EMBL" id="JAHHHD010000018">
    <property type="protein sequence ID" value="MBW4660217.1"/>
    <property type="molecule type" value="Genomic_DNA"/>
</dbReference>
<evidence type="ECO:0000259" key="14">
    <source>
        <dbReference type="Pfam" id="PF07732"/>
    </source>
</evidence>
<dbReference type="Pfam" id="PF07731">
    <property type="entry name" value="Cu-oxidase_2"/>
    <property type="match status" value="1"/>
</dbReference>
<feature type="binding site" description="type 2 copper site" evidence="12">
    <location>
        <position position="138"/>
    </location>
    <ligand>
        <name>Cu cation</name>
        <dbReference type="ChEBI" id="CHEBI:23378"/>
        <label>2</label>
    </ligand>
</feature>
<comment type="cofactor">
    <cofactor evidence="1 12">
        <name>Cu(+)</name>
        <dbReference type="ChEBI" id="CHEBI:49552"/>
    </cofactor>
</comment>
<evidence type="ECO:0000256" key="8">
    <source>
        <dbReference type="ARBA" id="ARBA00022737"/>
    </source>
</evidence>
<reference evidence="15" key="1">
    <citation type="submission" date="2021-05" db="EMBL/GenBank/DDBJ databases">
        <authorList>
            <person name="Pietrasiak N."/>
            <person name="Ward R."/>
            <person name="Stajich J.E."/>
            <person name="Kurbessoian T."/>
        </authorList>
    </citation>
    <scope>NUCLEOTIDE SEQUENCE</scope>
    <source>
        <strain evidence="15">UHER 2000/2452</strain>
    </source>
</reference>
<keyword evidence="10 12" id="KW-0186">Copper</keyword>
<evidence type="ECO:0000256" key="12">
    <source>
        <dbReference type="PIRSR" id="PIRSR601287-1"/>
    </source>
</evidence>
<dbReference type="InterPro" id="IPR006311">
    <property type="entry name" value="TAT_signal"/>
</dbReference>
<dbReference type="Pfam" id="PF07732">
    <property type="entry name" value="Cu-oxidase_3"/>
    <property type="match status" value="1"/>
</dbReference>
<feature type="binding site" description="type 1 copper site" evidence="12">
    <location>
        <position position="178"/>
    </location>
    <ligand>
        <name>Cu cation</name>
        <dbReference type="ChEBI" id="CHEBI:23378"/>
        <label>1</label>
    </ligand>
</feature>
<evidence type="ECO:0000256" key="7">
    <source>
        <dbReference type="ARBA" id="ARBA00022723"/>
    </source>
</evidence>
<dbReference type="PROSITE" id="PS51318">
    <property type="entry name" value="TAT"/>
    <property type="match status" value="1"/>
</dbReference>
<dbReference type="PANTHER" id="PTHR11709">
    <property type="entry name" value="MULTI-COPPER OXIDASE"/>
    <property type="match status" value="1"/>
</dbReference>
<evidence type="ECO:0000256" key="2">
    <source>
        <dbReference type="ARBA" id="ARBA00001973"/>
    </source>
</evidence>
<dbReference type="Gene3D" id="2.60.40.420">
    <property type="entry name" value="Cupredoxins - blue copper proteins"/>
    <property type="match status" value="2"/>
</dbReference>
<evidence type="ECO:0000256" key="5">
    <source>
        <dbReference type="ARBA" id="ARBA00011882"/>
    </source>
</evidence>
<dbReference type="AlphaFoldDB" id="A0A951UNB7"/>
<comment type="similarity">
    <text evidence="3">Belongs to the multicopper oxidase family.</text>
</comment>
<evidence type="ECO:0000256" key="6">
    <source>
        <dbReference type="ARBA" id="ARBA00017290"/>
    </source>
</evidence>
<dbReference type="SUPFAM" id="SSF49503">
    <property type="entry name" value="Cupredoxins"/>
    <property type="match status" value="2"/>
</dbReference>
<comment type="catalytic activity">
    <reaction evidence="11">
        <text>nitric oxide + Fe(III)-[cytochrome c] + H2O = Fe(II)-[cytochrome c] + nitrite + 2 H(+)</text>
        <dbReference type="Rhea" id="RHEA:15233"/>
        <dbReference type="Rhea" id="RHEA-COMP:10350"/>
        <dbReference type="Rhea" id="RHEA-COMP:14399"/>
        <dbReference type="ChEBI" id="CHEBI:15377"/>
        <dbReference type="ChEBI" id="CHEBI:15378"/>
        <dbReference type="ChEBI" id="CHEBI:16301"/>
        <dbReference type="ChEBI" id="CHEBI:16480"/>
        <dbReference type="ChEBI" id="CHEBI:29033"/>
        <dbReference type="ChEBI" id="CHEBI:29034"/>
        <dbReference type="EC" id="1.7.2.1"/>
    </reaction>
</comment>
<keyword evidence="8" id="KW-0677">Repeat</keyword>
<evidence type="ECO:0000313" key="16">
    <source>
        <dbReference type="Proteomes" id="UP000757435"/>
    </source>
</evidence>
<dbReference type="PRINTS" id="PR00695">
    <property type="entry name" value="CUNO2RDTASE"/>
</dbReference>
<sequence length="336" mass="37746">MPIESNKFIKPLNRRQLLKLGLAGVGVAGATLAVQQLRQASGNAAVQIPPIPEGTPTYGNGINPMKVCREFDYGTLKQENGRTIREFQITAQNTILQLNQAISYVTWNYNGRVPGPTLRAREGDRIRVVFLNKGGHAHTMHFHGIHPSEVDGIKPVRNDTAFIYEFDAVPYGLHLYHCHIAPVTRHISKGLHGMFIIDPKEGRPPADEIVLVMQGYDVNEKNENELYAFNGLPDYYMQHPIPIYQNQLVRLYVLNLIEFDPVATFHLHANFFKLFPTGMTLAPTMETDVVTMGTAERHILEFAYPFPGKYMFHPHQDAIAEAGCMGVFDVIPRSNA</sequence>
<comment type="cofactor">
    <cofactor evidence="2 12">
        <name>Cu(2+)</name>
        <dbReference type="ChEBI" id="CHEBI:29036"/>
    </cofactor>
</comment>
<dbReference type="InterPro" id="IPR045087">
    <property type="entry name" value="Cu-oxidase_fam"/>
</dbReference>
<dbReference type="Proteomes" id="UP000757435">
    <property type="component" value="Unassembled WGS sequence"/>
</dbReference>
<evidence type="ECO:0000256" key="10">
    <source>
        <dbReference type="ARBA" id="ARBA00023008"/>
    </source>
</evidence>
<gene>
    <name evidence="15" type="ORF">KME15_16195</name>
</gene>
<protein>
    <recommendedName>
        <fullName evidence="6">Copper-containing nitrite reductase</fullName>
        <ecNumber evidence="5">1.7.2.1</ecNumber>
    </recommendedName>
</protein>
<organism evidence="15 16">
    <name type="scientific">Drouetiella hepatica Uher 2000/2452</name>
    <dbReference type="NCBI Taxonomy" id="904376"/>
    <lineage>
        <taxon>Bacteria</taxon>
        <taxon>Bacillati</taxon>
        <taxon>Cyanobacteriota</taxon>
        <taxon>Cyanophyceae</taxon>
        <taxon>Oculatellales</taxon>
        <taxon>Oculatellaceae</taxon>
        <taxon>Drouetiella</taxon>
    </lineage>
</organism>
<dbReference type="CDD" id="cd11024">
    <property type="entry name" value="CuRO_1_2DMCO_NIR_like"/>
    <property type="match status" value="1"/>
</dbReference>
<dbReference type="EC" id="1.7.2.1" evidence="5"/>
<accession>A0A951UNB7</accession>